<feature type="region of interest" description="Disordered" evidence="1">
    <location>
        <begin position="1"/>
        <end position="29"/>
    </location>
</feature>
<keyword evidence="3" id="KW-1185">Reference proteome</keyword>
<dbReference type="EMBL" id="JAWDGP010004070">
    <property type="protein sequence ID" value="KAK3768092.1"/>
    <property type="molecule type" value="Genomic_DNA"/>
</dbReference>
<accession>A0AAE1DF17</accession>
<dbReference type="AlphaFoldDB" id="A0AAE1DF17"/>
<evidence type="ECO:0000256" key="1">
    <source>
        <dbReference type="SAM" id="MobiDB-lite"/>
    </source>
</evidence>
<feature type="compositionally biased region" description="Basic and acidic residues" evidence="1">
    <location>
        <begin position="1"/>
        <end position="10"/>
    </location>
</feature>
<protein>
    <submittedName>
        <fullName evidence="2">Uncharacterized protein</fullName>
    </submittedName>
</protein>
<organism evidence="2 3">
    <name type="scientific">Elysia crispata</name>
    <name type="common">lettuce slug</name>
    <dbReference type="NCBI Taxonomy" id="231223"/>
    <lineage>
        <taxon>Eukaryota</taxon>
        <taxon>Metazoa</taxon>
        <taxon>Spiralia</taxon>
        <taxon>Lophotrochozoa</taxon>
        <taxon>Mollusca</taxon>
        <taxon>Gastropoda</taxon>
        <taxon>Heterobranchia</taxon>
        <taxon>Euthyneura</taxon>
        <taxon>Panpulmonata</taxon>
        <taxon>Sacoglossa</taxon>
        <taxon>Placobranchoidea</taxon>
        <taxon>Plakobranchidae</taxon>
        <taxon>Elysia</taxon>
    </lineage>
</organism>
<sequence>MPRWPARDTLRSMWPRTNQPFHKDYHGGDDARAHVQRNTACPKRSNRNKFGGLGTSQLFRKSYQNGCELS</sequence>
<comment type="caution">
    <text evidence="2">The sequence shown here is derived from an EMBL/GenBank/DDBJ whole genome shotgun (WGS) entry which is preliminary data.</text>
</comment>
<evidence type="ECO:0000313" key="2">
    <source>
        <dbReference type="EMBL" id="KAK3768092.1"/>
    </source>
</evidence>
<evidence type="ECO:0000313" key="3">
    <source>
        <dbReference type="Proteomes" id="UP001283361"/>
    </source>
</evidence>
<reference evidence="2" key="1">
    <citation type="journal article" date="2023" name="G3 (Bethesda)">
        <title>A reference genome for the long-term kleptoplast-retaining sea slug Elysia crispata morphotype clarki.</title>
        <authorList>
            <person name="Eastman K.E."/>
            <person name="Pendleton A.L."/>
            <person name="Shaikh M.A."/>
            <person name="Suttiyut T."/>
            <person name="Ogas R."/>
            <person name="Tomko P."/>
            <person name="Gavelis G."/>
            <person name="Widhalm J.R."/>
            <person name="Wisecaver J.H."/>
        </authorList>
    </citation>
    <scope>NUCLEOTIDE SEQUENCE</scope>
    <source>
        <strain evidence="2">ECLA1</strain>
    </source>
</reference>
<name>A0AAE1DF17_9GAST</name>
<gene>
    <name evidence="2" type="ORF">RRG08_020610</name>
</gene>
<proteinExistence type="predicted"/>
<dbReference type="Proteomes" id="UP001283361">
    <property type="component" value="Unassembled WGS sequence"/>
</dbReference>